<dbReference type="PROSITE" id="PS50026">
    <property type="entry name" value="EGF_3"/>
    <property type="match status" value="2"/>
</dbReference>
<accession>A0AA88SYS8</accession>
<evidence type="ECO:0000313" key="11">
    <source>
        <dbReference type="EMBL" id="KAK2853818.1"/>
    </source>
</evidence>
<keyword evidence="12" id="KW-1185">Reference proteome</keyword>
<keyword evidence="3" id="KW-0677">Repeat</keyword>
<dbReference type="FunFam" id="2.10.25.10:FF:000005">
    <property type="entry name" value="Fibrillin 2"/>
    <property type="match status" value="2"/>
</dbReference>
<dbReference type="PROSITE" id="PS01186">
    <property type="entry name" value="EGF_2"/>
    <property type="match status" value="2"/>
</dbReference>
<dbReference type="Pfam" id="PF14670">
    <property type="entry name" value="FXa_inhibition"/>
    <property type="match status" value="1"/>
</dbReference>
<dbReference type="SMART" id="SM00032">
    <property type="entry name" value="CCP"/>
    <property type="match status" value="1"/>
</dbReference>
<name>A0AA88SYS8_CHASR</name>
<evidence type="ECO:0000256" key="6">
    <source>
        <dbReference type="PROSITE-ProRule" id="PRU00076"/>
    </source>
</evidence>
<dbReference type="PANTHER" id="PTHR24034:SF137">
    <property type="entry name" value="SI:DKEY-163F14.6"/>
    <property type="match status" value="1"/>
</dbReference>
<dbReference type="CDD" id="cd00033">
    <property type="entry name" value="CCP"/>
    <property type="match status" value="1"/>
</dbReference>
<evidence type="ECO:0000313" key="12">
    <source>
        <dbReference type="Proteomes" id="UP001187415"/>
    </source>
</evidence>
<feature type="region of interest" description="Disordered" evidence="8">
    <location>
        <begin position="1"/>
        <end position="64"/>
    </location>
</feature>
<dbReference type="CDD" id="cd00054">
    <property type="entry name" value="EGF_CA"/>
    <property type="match status" value="3"/>
</dbReference>
<evidence type="ECO:0000256" key="7">
    <source>
        <dbReference type="PROSITE-ProRule" id="PRU00302"/>
    </source>
</evidence>
<dbReference type="SUPFAM" id="SSF57535">
    <property type="entry name" value="Complement control module/SCR domain"/>
    <property type="match status" value="1"/>
</dbReference>
<dbReference type="InterPro" id="IPR009030">
    <property type="entry name" value="Growth_fac_rcpt_cys_sf"/>
</dbReference>
<dbReference type="SMART" id="SM00181">
    <property type="entry name" value="EGF"/>
    <property type="match status" value="6"/>
</dbReference>
<evidence type="ECO:0000256" key="1">
    <source>
        <dbReference type="ARBA" id="ARBA00022536"/>
    </source>
</evidence>
<dbReference type="EMBL" id="JAUPFM010000004">
    <property type="protein sequence ID" value="KAK2853818.1"/>
    <property type="molecule type" value="Genomic_DNA"/>
</dbReference>
<feature type="compositionally biased region" description="Basic and acidic residues" evidence="8">
    <location>
        <begin position="34"/>
        <end position="53"/>
    </location>
</feature>
<dbReference type="PROSITE" id="PS00010">
    <property type="entry name" value="ASX_HYDROXYL"/>
    <property type="match status" value="3"/>
</dbReference>
<feature type="domain" description="Sushi" evidence="10">
    <location>
        <begin position="250"/>
        <end position="314"/>
    </location>
</feature>
<evidence type="ECO:0000256" key="2">
    <source>
        <dbReference type="ARBA" id="ARBA00022729"/>
    </source>
</evidence>
<keyword evidence="7" id="KW-0768">Sushi</keyword>
<dbReference type="Pfam" id="PF12662">
    <property type="entry name" value="cEGF"/>
    <property type="match status" value="1"/>
</dbReference>
<comment type="caution">
    <text evidence="6">Lacks conserved residue(s) required for the propagation of feature annotation.</text>
</comment>
<keyword evidence="5" id="KW-0325">Glycoprotein</keyword>
<feature type="domain" description="EGF-like" evidence="9">
    <location>
        <begin position="406"/>
        <end position="448"/>
    </location>
</feature>
<dbReference type="GO" id="GO:0005509">
    <property type="term" value="F:calcium ion binding"/>
    <property type="evidence" value="ECO:0007669"/>
    <property type="project" value="InterPro"/>
</dbReference>
<dbReference type="Gene3D" id="2.10.70.10">
    <property type="entry name" value="Complement Module, domain 1"/>
    <property type="match status" value="1"/>
</dbReference>
<evidence type="ECO:0000259" key="9">
    <source>
        <dbReference type="PROSITE" id="PS50026"/>
    </source>
</evidence>
<proteinExistence type="predicted"/>
<evidence type="ECO:0000256" key="8">
    <source>
        <dbReference type="SAM" id="MobiDB-lite"/>
    </source>
</evidence>
<dbReference type="InterPro" id="IPR000742">
    <property type="entry name" value="EGF"/>
</dbReference>
<evidence type="ECO:0000256" key="3">
    <source>
        <dbReference type="ARBA" id="ARBA00022737"/>
    </source>
</evidence>
<evidence type="ECO:0000259" key="10">
    <source>
        <dbReference type="PROSITE" id="PS50923"/>
    </source>
</evidence>
<keyword evidence="4" id="KW-1015">Disulfide bond</keyword>
<evidence type="ECO:0000256" key="4">
    <source>
        <dbReference type="ARBA" id="ARBA00023157"/>
    </source>
</evidence>
<comment type="caution">
    <text evidence="11">The sequence shown here is derived from an EMBL/GenBank/DDBJ whole genome shotgun (WGS) entry which is preliminary data.</text>
</comment>
<dbReference type="InterPro" id="IPR049883">
    <property type="entry name" value="NOTCH1_EGF-like"/>
</dbReference>
<sequence>MSNSKTIKTNPKVHLQQHIQFPSFTLKDGLQTSHDARLQEANEKPGSERHGSEPEASSGEAGKVDRFTQTFASKGHLATTTSYSLPLVSGTEPTTASPPLFSAAHTPQITAVTKYILPTVMLAPTSPLHHTKSDLPLPEEKQDETGLQRTPLFQPWSVGRQEPTETSVFSLSASAASLPASSALSFSPPVPTFTSPTSQSNMKTHLSYAVPPSEAFRSTKQRSQLTGFHSFTMSTSSKAPMPSVSLGSRPVCPYPPVPAHGTFYFRNVENPGPREYRHYIQYACYPGYTLAHGDTLSYCQQGGTWSGITPVCLDLTPCLVNNGGCSQLCSHSHYYNQMSNQSETRTQCHCTPGFILLDDGRTCRDVDECMEGLHRCQQRCINTLGSFRCGCNDGYKPARDQAACTDVDECLLPIAVTGCGFVCVNTQGSFYCLCPPGYSLTSADSHCQALGKQIKKDQYVDECAINQGLGPCMELCHNSPGSYRCACTHGHALAGDGHSCIAECPPGYKKEPASPAKNSTSQVVKCVDVNECQEKRCEWKCVNLPGLYRCICPRGYTLQKDGQHCKDINECSQKNGGCSHLCVNQKGGYKCACPASHRLSTYSWKKCLPRATANTAG</sequence>
<keyword evidence="2" id="KW-0732">Signal</keyword>
<dbReference type="InterPro" id="IPR035976">
    <property type="entry name" value="Sushi/SCR/CCP_sf"/>
</dbReference>
<dbReference type="PROSITE" id="PS01187">
    <property type="entry name" value="EGF_CA"/>
    <property type="match status" value="2"/>
</dbReference>
<dbReference type="Pfam" id="PF07645">
    <property type="entry name" value="EGF_CA"/>
    <property type="match status" value="3"/>
</dbReference>
<dbReference type="InterPro" id="IPR018097">
    <property type="entry name" value="EGF_Ca-bd_CS"/>
</dbReference>
<organism evidence="11 12">
    <name type="scientific">Channa striata</name>
    <name type="common">Snakehead murrel</name>
    <name type="synonym">Ophicephalus striatus</name>
    <dbReference type="NCBI Taxonomy" id="64152"/>
    <lineage>
        <taxon>Eukaryota</taxon>
        <taxon>Metazoa</taxon>
        <taxon>Chordata</taxon>
        <taxon>Craniata</taxon>
        <taxon>Vertebrata</taxon>
        <taxon>Euteleostomi</taxon>
        <taxon>Actinopterygii</taxon>
        <taxon>Neopterygii</taxon>
        <taxon>Teleostei</taxon>
        <taxon>Neoteleostei</taxon>
        <taxon>Acanthomorphata</taxon>
        <taxon>Anabantaria</taxon>
        <taxon>Anabantiformes</taxon>
        <taxon>Channoidei</taxon>
        <taxon>Channidae</taxon>
        <taxon>Channa</taxon>
    </lineage>
</organism>
<reference evidence="11" key="1">
    <citation type="submission" date="2023-07" db="EMBL/GenBank/DDBJ databases">
        <title>Chromosome-level Genome Assembly of Striped Snakehead (Channa striata).</title>
        <authorList>
            <person name="Liu H."/>
        </authorList>
    </citation>
    <scope>NUCLEOTIDE SEQUENCE</scope>
    <source>
        <strain evidence="11">Gz</strain>
        <tissue evidence="11">Muscle</tissue>
    </source>
</reference>
<dbReference type="PROSITE" id="PS50923">
    <property type="entry name" value="SUSHI"/>
    <property type="match status" value="1"/>
</dbReference>
<dbReference type="InterPro" id="IPR000152">
    <property type="entry name" value="EGF-type_Asp/Asn_hydroxyl_site"/>
</dbReference>
<dbReference type="SMART" id="SM00179">
    <property type="entry name" value="EGF_CA"/>
    <property type="match status" value="5"/>
</dbReference>
<dbReference type="InterPro" id="IPR050751">
    <property type="entry name" value="ECM_structural_protein"/>
</dbReference>
<dbReference type="InterPro" id="IPR001881">
    <property type="entry name" value="EGF-like_Ca-bd_dom"/>
</dbReference>
<dbReference type="Gene3D" id="2.10.25.10">
    <property type="entry name" value="Laminin"/>
    <property type="match status" value="6"/>
</dbReference>
<gene>
    <name evidence="11" type="ORF">Q5P01_006479</name>
</gene>
<dbReference type="PANTHER" id="PTHR24034">
    <property type="entry name" value="EGF-LIKE DOMAIN-CONTAINING PROTEIN"/>
    <property type="match status" value="1"/>
</dbReference>
<keyword evidence="1 6" id="KW-0245">EGF-like domain</keyword>
<feature type="domain" description="EGF-like" evidence="9">
    <location>
        <begin position="528"/>
        <end position="566"/>
    </location>
</feature>
<evidence type="ECO:0000256" key="5">
    <source>
        <dbReference type="ARBA" id="ARBA00023180"/>
    </source>
</evidence>
<protein>
    <submittedName>
        <fullName evidence="11">Uncharacterized protein</fullName>
    </submittedName>
</protein>
<dbReference type="AlphaFoldDB" id="A0AA88SYS8"/>
<dbReference type="InterPro" id="IPR026823">
    <property type="entry name" value="cEGF"/>
</dbReference>
<dbReference type="SUPFAM" id="SSF57184">
    <property type="entry name" value="Growth factor receptor domain"/>
    <property type="match status" value="2"/>
</dbReference>
<dbReference type="Proteomes" id="UP001187415">
    <property type="component" value="Unassembled WGS sequence"/>
</dbReference>
<dbReference type="InterPro" id="IPR000436">
    <property type="entry name" value="Sushi_SCR_CCP_dom"/>
</dbReference>